<dbReference type="GO" id="GO:0006307">
    <property type="term" value="P:DNA alkylation repair"/>
    <property type="evidence" value="ECO:0007669"/>
    <property type="project" value="TreeGrafter"/>
</dbReference>
<dbReference type="Gene3D" id="1.10.340.30">
    <property type="entry name" value="Hypothetical protein, domain 2"/>
    <property type="match status" value="1"/>
</dbReference>
<keyword evidence="5" id="KW-0234">DNA repair</keyword>
<protein>
    <recommendedName>
        <fullName evidence="3">DNA-3-methyladenine glycosylase II</fullName>
        <ecNumber evidence="3">3.2.2.21</ecNumber>
    </recommendedName>
</protein>
<evidence type="ECO:0000259" key="6">
    <source>
        <dbReference type="SMART" id="SM00478"/>
    </source>
</evidence>
<evidence type="ECO:0000256" key="4">
    <source>
        <dbReference type="ARBA" id="ARBA00022763"/>
    </source>
</evidence>
<dbReference type="InterPro" id="IPR003265">
    <property type="entry name" value="HhH-GPD_domain"/>
</dbReference>
<evidence type="ECO:0000313" key="8">
    <source>
        <dbReference type="Proteomes" id="UP000027980"/>
    </source>
</evidence>
<comment type="catalytic activity">
    <reaction evidence="1">
        <text>Hydrolysis of alkylated DNA, releasing 3-methyladenine, 3-methylguanine, 7-methylguanine and 7-methyladenine.</text>
        <dbReference type="EC" id="3.2.2.21"/>
    </reaction>
</comment>
<dbReference type="GO" id="GO:0005737">
    <property type="term" value="C:cytoplasm"/>
    <property type="evidence" value="ECO:0007669"/>
    <property type="project" value="TreeGrafter"/>
</dbReference>
<dbReference type="InterPro" id="IPR011257">
    <property type="entry name" value="DNA_glycosylase"/>
</dbReference>
<organism evidence="7 8">
    <name type="scientific">Terribacillus saccharophilus</name>
    <dbReference type="NCBI Taxonomy" id="361277"/>
    <lineage>
        <taxon>Bacteria</taxon>
        <taxon>Bacillati</taxon>
        <taxon>Bacillota</taxon>
        <taxon>Bacilli</taxon>
        <taxon>Bacillales</taxon>
        <taxon>Bacillaceae</taxon>
        <taxon>Terribacillus</taxon>
    </lineage>
</organism>
<dbReference type="HOGENOM" id="CLU_000445_72_3_9"/>
<dbReference type="GO" id="GO:0032993">
    <property type="term" value="C:protein-DNA complex"/>
    <property type="evidence" value="ECO:0007669"/>
    <property type="project" value="TreeGrafter"/>
</dbReference>
<evidence type="ECO:0000256" key="1">
    <source>
        <dbReference type="ARBA" id="ARBA00000086"/>
    </source>
</evidence>
<accession>A0A075LIS5</accession>
<dbReference type="GO" id="GO:0006285">
    <property type="term" value="P:base-excision repair, AP site formation"/>
    <property type="evidence" value="ECO:0007669"/>
    <property type="project" value="TreeGrafter"/>
</dbReference>
<dbReference type="AlphaFoldDB" id="A0A075LIS5"/>
<gene>
    <name evidence="7" type="ORF">GZ22_03675</name>
</gene>
<dbReference type="PANTHER" id="PTHR43003:SF5">
    <property type="entry name" value="DNA-3-METHYLADENINE GLYCOSYLASE"/>
    <property type="match status" value="1"/>
</dbReference>
<evidence type="ECO:0000256" key="2">
    <source>
        <dbReference type="ARBA" id="ARBA00010817"/>
    </source>
</evidence>
<dbReference type="SMART" id="SM00478">
    <property type="entry name" value="ENDO3c"/>
    <property type="match status" value="1"/>
</dbReference>
<dbReference type="OrthoDB" id="9785929at2"/>
<evidence type="ECO:0000256" key="5">
    <source>
        <dbReference type="ARBA" id="ARBA00023204"/>
    </source>
</evidence>
<proteinExistence type="inferred from homology"/>
<dbReference type="GO" id="GO:0043916">
    <property type="term" value="F:DNA-7-methylguanine glycosylase activity"/>
    <property type="evidence" value="ECO:0007669"/>
    <property type="project" value="TreeGrafter"/>
</dbReference>
<evidence type="ECO:0000313" key="7">
    <source>
        <dbReference type="EMBL" id="AIF65832.1"/>
    </source>
</evidence>
<dbReference type="RefSeq" id="WP_038558719.1">
    <property type="nucleotide sequence ID" value="NZ_CP008876.1"/>
</dbReference>
<dbReference type="SUPFAM" id="SSF48150">
    <property type="entry name" value="DNA-glycosylase"/>
    <property type="match status" value="1"/>
</dbReference>
<comment type="similarity">
    <text evidence="2">Belongs to the alkylbase DNA glycosidase AlkA family.</text>
</comment>
<dbReference type="GO" id="GO:0032131">
    <property type="term" value="F:alkylated DNA binding"/>
    <property type="evidence" value="ECO:0007669"/>
    <property type="project" value="TreeGrafter"/>
</dbReference>
<reference evidence="7 8" key="1">
    <citation type="submission" date="2014-07" db="EMBL/GenBank/DDBJ databases">
        <title>Complete genome sequence of a moderately halophilic bacterium Terribacillus aidingensis MP602, isolated from Cryptomeria fortunei in Tianmu mountain in China.</title>
        <authorList>
            <person name="Wang Y."/>
            <person name="Lu P."/>
            <person name="Zhang L."/>
        </authorList>
    </citation>
    <scope>NUCLEOTIDE SEQUENCE [LARGE SCALE GENOMIC DNA]</scope>
    <source>
        <strain evidence="7 8">MP602</strain>
    </source>
</reference>
<dbReference type="Gene3D" id="1.10.1670.40">
    <property type="match status" value="1"/>
</dbReference>
<name>A0A075LIS5_9BACI</name>
<keyword evidence="4" id="KW-0227">DNA damage</keyword>
<sequence length="290" mass="33069">MWERQLKGSHTYDYHYLMKRWSMDQLNIVDAKEHRVKLPVVLGDGSQHIVVLQFSGTITAPAVIVSSADSSKREEILSLVEDWLQWDTDLAEVAAHFVGSDLERLFYAHAGTPIVKDTDLYYCLMKTIIHQQLNLKFAYTLSNRFVEAFGTKADDVWFYPSPEIVASLTYDDLRKMQFSQRKAEYVIDTSRLIIEGKLNLNQLSAASNEEIADELTKIRGLGSWSAQNWMLFGLGRADLLPAADIGVQNALKIYDDLTEKPTPAAIHARGERWAPYRSYATMTLWRSIET</sequence>
<evidence type="ECO:0000256" key="3">
    <source>
        <dbReference type="ARBA" id="ARBA00012000"/>
    </source>
</evidence>
<dbReference type="FunFam" id="1.10.340.30:FF:000004">
    <property type="entry name" value="DNA-3-methyladenine glycosylase II"/>
    <property type="match status" value="1"/>
</dbReference>
<dbReference type="Proteomes" id="UP000027980">
    <property type="component" value="Chromosome"/>
</dbReference>
<dbReference type="InterPro" id="IPR051912">
    <property type="entry name" value="Alkylbase_DNA_Glycosylase/TA"/>
</dbReference>
<dbReference type="KEGG" id="tap:GZ22_03675"/>
<dbReference type="GeneID" id="34221923"/>
<feature type="domain" description="HhH-GPD" evidence="6">
    <location>
        <begin position="129"/>
        <end position="289"/>
    </location>
</feature>
<dbReference type="PANTHER" id="PTHR43003">
    <property type="entry name" value="DNA-3-METHYLADENINE GLYCOSYLASE"/>
    <property type="match status" value="1"/>
</dbReference>
<dbReference type="EC" id="3.2.2.21" evidence="3"/>
<dbReference type="GO" id="GO:0008725">
    <property type="term" value="F:DNA-3-methyladenine glycosylase activity"/>
    <property type="evidence" value="ECO:0007669"/>
    <property type="project" value="TreeGrafter"/>
</dbReference>
<dbReference type="EMBL" id="CP008876">
    <property type="protein sequence ID" value="AIF65832.1"/>
    <property type="molecule type" value="Genomic_DNA"/>
</dbReference>
<dbReference type="Pfam" id="PF00730">
    <property type="entry name" value="HhH-GPD"/>
    <property type="match status" value="1"/>
</dbReference>
<dbReference type="CDD" id="cd00056">
    <property type="entry name" value="ENDO3c"/>
    <property type="match status" value="1"/>
</dbReference>